<feature type="domain" description="C2H2-type" evidence="12">
    <location>
        <begin position="622"/>
        <end position="649"/>
    </location>
</feature>
<dbReference type="InterPro" id="IPR036051">
    <property type="entry name" value="KRAB_dom_sf"/>
</dbReference>
<dbReference type="InterPro" id="IPR013087">
    <property type="entry name" value="Znf_C2H2_type"/>
</dbReference>
<dbReference type="InterPro" id="IPR001909">
    <property type="entry name" value="KRAB"/>
</dbReference>
<name>A0ABM1AZ08_MICOH</name>
<dbReference type="RefSeq" id="XP_013210937.1">
    <property type="nucleotide sequence ID" value="XM_013355483.2"/>
</dbReference>
<feature type="region of interest" description="Disordered" evidence="11">
    <location>
        <begin position="96"/>
        <end position="128"/>
    </location>
</feature>
<evidence type="ECO:0000256" key="1">
    <source>
        <dbReference type="ARBA" id="ARBA00004123"/>
    </source>
</evidence>
<organism evidence="14 15">
    <name type="scientific">Microtus ochrogaster</name>
    <name type="common">Prairie vole</name>
    <dbReference type="NCBI Taxonomy" id="79684"/>
    <lineage>
        <taxon>Eukaryota</taxon>
        <taxon>Metazoa</taxon>
        <taxon>Chordata</taxon>
        <taxon>Craniata</taxon>
        <taxon>Vertebrata</taxon>
        <taxon>Euteleostomi</taxon>
        <taxon>Mammalia</taxon>
        <taxon>Eutheria</taxon>
        <taxon>Euarchontoglires</taxon>
        <taxon>Glires</taxon>
        <taxon>Rodentia</taxon>
        <taxon>Myomorpha</taxon>
        <taxon>Muroidea</taxon>
        <taxon>Cricetidae</taxon>
        <taxon>Arvicolinae</taxon>
        <taxon>Microtus</taxon>
    </lineage>
</organism>
<proteinExistence type="predicted"/>
<keyword evidence="2" id="KW-0479">Metal-binding</keyword>
<dbReference type="Gene3D" id="3.30.160.60">
    <property type="entry name" value="Classic Zinc Finger"/>
    <property type="match status" value="12"/>
</dbReference>
<dbReference type="InterPro" id="IPR036236">
    <property type="entry name" value="Znf_C2H2_sf"/>
</dbReference>
<keyword evidence="14" id="KW-1185">Reference proteome</keyword>
<evidence type="ECO:0000256" key="6">
    <source>
        <dbReference type="ARBA" id="ARBA00023015"/>
    </source>
</evidence>
<keyword evidence="4 10" id="KW-0863">Zinc-finger</keyword>
<evidence type="ECO:0000256" key="9">
    <source>
        <dbReference type="ARBA" id="ARBA00023242"/>
    </source>
</evidence>
<feature type="domain" description="C2H2-type" evidence="12">
    <location>
        <begin position="240"/>
        <end position="267"/>
    </location>
</feature>
<dbReference type="SUPFAM" id="SSF57667">
    <property type="entry name" value="beta-beta-alpha zinc fingers"/>
    <property type="match status" value="6"/>
</dbReference>
<feature type="domain" description="C2H2-type" evidence="12">
    <location>
        <begin position="184"/>
        <end position="211"/>
    </location>
</feature>
<feature type="domain" description="C2H2-type" evidence="12">
    <location>
        <begin position="101"/>
        <end position="128"/>
    </location>
</feature>
<evidence type="ECO:0000256" key="2">
    <source>
        <dbReference type="ARBA" id="ARBA00022723"/>
    </source>
</evidence>
<keyword evidence="6" id="KW-0805">Transcription regulation</keyword>
<feature type="domain" description="C2H2-type" evidence="12">
    <location>
        <begin position="566"/>
        <end position="593"/>
    </location>
</feature>
<feature type="domain" description="C2H2-type" evidence="12">
    <location>
        <begin position="650"/>
        <end position="677"/>
    </location>
</feature>
<reference evidence="15" key="1">
    <citation type="submission" date="2025-08" db="UniProtKB">
        <authorList>
            <consortium name="RefSeq"/>
        </authorList>
    </citation>
    <scope>IDENTIFICATION</scope>
</reference>
<dbReference type="CDD" id="cd07765">
    <property type="entry name" value="KRAB_A-box"/>
    <property type="match status" value="1"/>
</dbReference>
<evidence type="ECO:0000256" key="10">
    <source>
        <dbReference type="PROSITE-ProRule" id="PRU00042"/>
    </source>
</evidence>
<feature type="compositionally biased region" description="Basic and acidic residues" evidence="11">
    <location>
        <begin position="117"/>
        <end position="128"/>
    </location>
</feature>
<dbReference type="Pfam" id="PF00096">
    <property type="entry name" value="zf-C2H2"/>
    <property type="match status" value="9"/>
</dbReference>
<keyword evidence="7" id="KW-0238">DNA-binding</keyword>
<sequence length="766" mass="89109">MADSPINVPQGLFIFRGVNVNISQEQKECTDSSQNLYIDVMLENYNNLVSVENYGMCNTVPQHMKTDKESHQCNELDKMLRDPSSCALYRTSETTENSNNYRCSNHGDASIDSSNPGRHDSMHTGEEPCKSRDCEKSLNLCSNITQNQRVYTAKNEHRQGEYDDCFSSAYSPMQQTIYIREKPFLCEECGKCFITASNLSVHRRIHTGKKPYKCDVCEKSFSQRSHFKIHQRLHTGEKPYKCRECGKSFRQSTGLNNHQKLHTGEKPYKCREYGKSRLKGYYRIHTGENPYKCEVSLITQTWSPMEQSKKPWKMEREETVSKDPGQQAISSASHPLFLKEKLKEEKQEMADSPGHVFQVIGHGLLTFCDVAVNFSQEEWECLDSAQRALYVDVMLENYNNLISVENYWICDPVYQHVKNEKDSCQCCNDLVKMLHDHSKYALYKTREATENSNIYRCSNHVDASMNSANLDRHESMHREEEPYKSKDCEESLNLCSNISQDESLYTAKRENRQGEYGDNFNSAYNLLPQTIYIGKKLHQCGQCGKFFSSPANLVIHERIHTGEKPYKCDVCGKSFTNCSSLERHQRVHTGEKPYKCEVCDKSFNVISNLRIHQKTHTGEKPYKCRECDKSFTQCSHLKRHQRVHTGEKPYRCKECDKSFSKSSTLQAHQKIHTREKTYRCKTCNISFTRCSNLKIHQRIHPKERTYLCKECGKYFTSNSYLKVHQKIHTGEKSYKCKYCDKSFTQSSNLRTHYRIHTQERKHVQGM</sequence>
<evidence type="ECO:0000256" key="7">
    <source>
        <dbReference type="ARBA" id="ARBA00023125"/>
    </source>
</evidence>
<dbReference type="SMART" id="SM00349">
    <property type="entry name" value="KRAB"/>
    <property type="match status" value="2"/>
</dbReference>
<evidence type="ECO:0000256" key="8">
    <source>
        <dbReference type="ARBA" id="ARBA00023163"/>
    </source>
</evidence>
<keyword evidence="5" id="KW-0862">Zinc</keyword>
<feature type="domain" description="C2H2-type" evidence="12">
    <location>
        <begin position="678"/>
        <end position="705"/>
    </location>
</feature>
<dbReference type="Proteomes" id="UP000694915">
    <property type="component" value="Unplaced"/>
</dbReference>
<evidence type="ECO:0000259" key="12">
    <source>
        <dbReference type="PROSITE" id="PS50157"/>
    </source>
</evidence>
<feature type="domain" description="C2H2-type" evidence="12">
    <location>
        <begin position="212"/>
        <end position="239"/>
    </location>
</feature>
<feature type="domain" description="KRAB" evidence="13">
    <location>
        <begin position="13"/>
        <end position="86"/>
    </location>
</feature>
<keyword evidence="3" id="KW-0677">Repeat</keyword>
<keyword evidence="8" id="KW-0804">Transcription</keyword>
<dbReference type="PROSITE" id="PS50805">
    <property type="entry name" value="KRAB"/>
    <property type="match status" value="2"/>
</dbReference>
<feature type="domain" description="C2H2-type" evidence="12">
    <location>
        <begin position="538"/>
        <end position="565"/>
    </location>
</feature>
<dbReference type="SMART" id="SM00355">
    <property type="entry name" value="ZnF_C2H2"/>
    <property type="match status" value="11"/>
</dbReference>
<dbReference type="PROSITE" id="PS50157">
    <property type="entry name" value="ZINC_FINGER_C2H2_2"/>
    <property type="match status" value="12"/>
</dbReference>
<evidence type="ECO:0000256" key="5">
    <source>
        <dbReference type="ARBA" id="ARBA00022833"/>
    </source>
</evidence>
<feature type="domain" description="C2H2-type" evidence="12">
    <location>
        <begin position="706"/>
        <end position="733"/>
    </location>
</feature>
<dbReference type="PANTHER" id="PTHR24394">
    <property type="entry name" value="ZINC FINGER PROTEIN"/>
    <property type="match status" value="1"/>
</dbReference>
<dbReference type="GeneID" id="101995937"/>
<feature type="domain" description="C2H2-type" evidence="12">
    <location>
        <begin position="734"/>
        <end position="761"/>
    </location>
</feature>
<feature type="domain" description="C2H2-type" evidence="12">
    <location>
        <begin position="594"/>
        <end position="621"/>
    </location>
</feature>
<feature type="domain" description="KRAB" evidence="13">
    <location>
        <begin position="365"/>
        <end position="444"/>
    </location>
</feature>
<dbReference type="Pfam" id="PF13465">
    <property type="entry name" value="zf-H2C2_2"/>
    <property type="match status" value="1"/>
</dbReference>
<evidence type="ECO:0000313" key="14">
    <source>
        <dbReference type="Proteomes" id="UP000694915"/>
    </source>
</evidence>
<gene>
    <name evidence="15" type="primary">LOC101995937</name>
</gene>
<accession>A0ABM1AZ08</accession>
<evidence type="ECO:0000259" key="13">
    <source>
        <dbReference type="PROSITE" id="PS50805"/>
    </source>
</evidence>
<dbReference type="SUPFAM" id="SSF109640">
    <property type="entry name" value="KRAB domain (Kruppel-associated box)"/>
    <property type="match status" value="2"/>
</dbReference>
<dbReference type="Gene3D" id="6.10.140.140">
    <property type="match status" value="2"/>
</dbReference>
<dbReference type="PANTHER" id="PTHR24394:SF48">
    <property type="entry name" value="ZINC FINGER PROTEIN 771"/>
    <property type="match status" value="1"/>
</dbReference>
<evidence type="ECO:0000256" key="11">
    <source>
        <dbReference type="SAM" id="MobiDB-lite"/>
    </source>
</evidence>
<evidence type="ECO:0000256" key="4">
    <source>
        <dbReference type="ARBA" id="ARBA00022771"/>
    </source>
</evidence>
<evidence type="ECO:0000256" key="3">
    <source>
        <dbReference type="ARBA" id="ARBA00022737"/>
    </source>
</evidence>
<keyword evidence="9" id="KW-0539">Nucleus</keyword>
<comment type="subcellular location">
    <subcellularLocation>
        <location evidence="1">Nucleus</location>
    </subcellularLocation>
</comment>
<dbReference type="PROSITE" id="PS00028">
    <property type="entry name" value="ZINC_FINGER_C2H2_1"/>
    <property type="match status" value="11"/>
</dbReference>
<evidence type="ECO:0000313" key="15">
    <source>
        <dbReference type="RefSeq" id="XP_013210937.1"/>
    </source>
</evidence>
<dbReference type="Pfam" id="PF01352">
    <property type="entry name" value="KRAB"/>
    <property type="match status" value="2"/>
</dbReference>
<protein>
    <submittedName>
        <fullName evidence="15">Zinc finger protein 675-like</fullName>
    </submittedName>
</protein>